<feature type="transmembrane region" description="Helical" evidence="8">
    <location>
        <begin position="12"/>
        <end position="31"/>
    </location>
</feature>
<dbReference type="PROSITE" id="PS50110">
    <property type="entry name" value="RESPONSE_REGULATORY"/>
    <property type="match status" value="1"/>
</dbReference>
<dbReference type="Pfam" id="PF00512">
    <property type="entry name" value="HisKA"/>
    <property type="match status" value="1"/>
</dbReference>
<dbReference type="SMART" id="SM00388">
    <property type="entry name" value="HisKA"/>
    <property type="match status" value="1"/>
</dbReference>
<dbReference type="CDD" id="cd16922">
    <property type="entry name" value="HATPase_EvgS-ArcB-TorS-like"/>
    <property type="match status" value="1"/>
</dbReference>
<dbReference type="GO" id="GO:0000155">
    <property type="term" value="F:phosphorelay sensor kinase activity"/>
    <property type="evidence" value="ECO:0007669"/>
    <property type="project" value="InterPro"/>
</dbReference>
<reference evidence="11 14" key="3">
    <citation type="submission" date="2018-07" db="EMBL/GenBank/DDBJ databases">
        <title>Leeuwenhoekiella genomics.</title>
        <authorList>
            <person name="Tahon G."/>
            <person name="Willems A."/>
        </authorList>
    </citation>
    <scope>NUCLEOTIDE SEQUENCE [LARGE SCALE GENOMIC DNA]</scope>
    <source>
        <strain evidence="11 14">LMG 24856</strain>
    </source>
</reference>
<dbReference type="FunFam" id="3.30.565.10:FF:000010">
    <property type="entry name" value="Sensor histidine kinase RcsC"/>
    <property type="match status" value="1"/>
</dbReference>
<dbReference type="InterPro" id="IPR011006">
    <property type="entry name" value="CheY-like_superfamily"/>
</dbReference>
<dbReference type="InterPro" id="IPR003594">
    <property type="entry name" value="HATPase_dom"/>
</dbReference>
<keyword evidence="3 6" id="KW-0597">Phosphoprotein</keyword>
<dbReference type="InterPro" id="IPR004358">
    <property type="entry name" value="Sig_transdc_His_kin-like_C"/>
</dbReference>
<evidence type="ECO:0000313" key="12">
    <source>
        <dbReference type="EMBL" id="SHH85698.1"/>
    </source>
</evidence>
<evidence type="ECO:0000256" key="1">
    <source>
        <dbReference type="ARBA" id="ARBA00000085"/>
    </source>
</evidence>
<dbReference type="Pfam" id="PF00072">
    <property type="entry name" value="Response_reg"/>
    <property type="match status" value="1"/>
</dbReference>
<keyword evidence="4" id="KW-0808">Transferase</keyword>
<dbReference type="Gene3D" id="3.30.565.10">
    <property type="entry name" value="Histidine kinase-like ATPase, C-terminal domain"/>
    <property type="match status" value="1"/>
</dbReference>
<keyword evidence="7" id="KW-0175">Coiled coil</keyword>
<accession>A0A1M5WE78</accession>
<dbReference type="STRING" id="573501.SAMN04487999_1170"/>
<keyword evidence="5" id="KW-0418">Kinase</keyword>
<feature type="domain" description="Response regulatory" evidence="10">
    <location>
        <begin position="559"/>
        <end position="674"/>
    </location>
</feature>
<feature type="domain" description="Histidine kinase" evidence="9">
    <location>
        <begin position="320"/>
        <end position="536"/>
    </location>
</feature>
<dbReference type="EC" id="2.7.13.3" evidence="2"/>
<dbReference type="SMART" id="SM00448">
    <property type="entry name" value="REC"/>
    <property type="match status" value="1"/>
</dbReference>
<dbReference type="EMBL" id="QOVN01000001">
    <property type="protein sequence ID" value="RXG31321.1"/>
    <property type="molecule type" value="Genomic_DNA"/>
</dbReference>
<dbReference type="SUPFAM" id="SSF47226">
    <property type="entry name" value="Histidine-containing phosphotransfer domain, HPT domain"/>
    <property type="match status" value="1"/>
</dbReference>
<dbReference type="Pfam" id="PF02518">
    <property type="entry name" value="HATPase_c"/>
    <property type="match status" value="1"/>
</dbReference>
<evidence type="ECO:0000256" key="7">
    <source>
        <dbReference type="SAM" id="Coils"/>
    </source>
</evidence>
<dbReference type="SMART" id="SM00387">
    <property type="entry name" value="HATPase_c"/>
    <property type="match status" value="1"/>
</dbReference>
<proteinExistence type="predicted"/>
<evidence type="ECO:0000259" key="10">
    <source>
        <dbReference type="PROSITE" id="PS50110"/>
    </source>
</evidence>
<evidence type="ECO:0000313" key="13">
    <source>
        <dbReference type="Proteomes" id="UP000184240"/>
    </source>
</evidence>
<dbReference type="InterPro" id="IPR036097">
    <property type="entry name" value="HisK_dim/P_sf"/>
</dbReference>
<evidence type="ECO:0000256" key="6">
    <source>
        <dbReference type="PROSITE-ProRule" id="PRU00169"/>
    </source>
</evidence>
<dbReference type="InterPro" id="IPR001789">
    <property type="entry name" value="Sig_transdc_resp-reg_receiver"/>
</dbReference>
<dbReference type="PROSITE" id="PS50109">
    <property type="entry name" value="HIS_KIN"/>
    <property type="match status" value="1"/>
</dbReference>
<organism evidence="12 13">
    <name type="scientific">Leeuwenhoekiella palythoae</name>
    <dbReference type="NCBI Taxonomy" id="573501"/>
    <lineage>
        <taxon>Bacteria</taxon>
        <taxon>Pseudomonadati</taxon>
        <taxon>Bacteroidota</taxon>
        <taxon>Flavobacteriia</taxon>
        <taxon>Flavobacteriales</taxon>
        <taxon>Flavobacteriaceae</taxon>
        <taxon>Leeuwenhoekiella</taxon>
    </lineage>
</organism>
<dbReference type="Gene3D" id="1.10.287.130">
    <property type="match status" value="1"/>
</dbReference>
<reference evidence="12" key="2">
    <citation type="submission" date="2016-11" db="EMBL/GenBank/DDBJ databases">
        <authorList>
            <person name="Jaros S."/>
            <person name="Januszkiewicz K."/>
            <person name="Wedrychowicz H."/>
        </authorList>
    </citation>
    <scope>NUCLEOTIDE SEQUENCE [LARGE SCALE GENOMIC DNA]</scope>
    <source>
        <strain evidence="12">DSM 19859</strain>
    </source>
</reference>
<keyword evidence="8" id="KW-0472">Membrane</keyword>
<comment type="catalytic activity">
    <reaction evidence="1">
        <text>ATP + protein L-histidine = ADP + protein N-phospho-L-histidine.</text>
        <dbReference type="EC" id="2.7.13.3"/>
    </reaction>
</comment>
<protein>
    <recommendedName>
        <fullName evidence="2">histidine kinase</fullName>
        <ecNumber evidence="2">2.7.13.3</ecNumber>
    </recommendedName>
</protein>
<gene>
    <name evidence="11" type="ORF">DSM01_462</name>
    <name evidence="12" type="ORF">SAMN04487999_1170</name>
</gene>
<dbReference type="InterPro" id="IPR036890">
    <property type="entry name" value="HATPase_C_sf"/>
</dbReference>
<dbReference type="CDD" id="cd00082">
    <property type="entry name" value="HisKA"/>
    <property type="match status" value="1"/>
</dbReference>
<keyword evidence="8" id="KW-0812">Transmembrane</keyword>
<dbReference type="Proteomes" id="UP000184240">
    <property type="component" value="Unassembled WGS sequence"/>
</dbReference>
<keyword evidence="14" id="KW-1185">Reference proteome</keyword>
<evidence type="ECO:0000313" key="11">
    <source>
        <dbReference type="EMBL" id="RXG31321.1"/>
    </source>
</evidence>
<dbReference type="Proteomes" id="UP000290037">
    <property type="component" value="Unassembled WGS sequence"/>
</dbReference>
<evidence type="ECO:0000256" key="3">
    <source>
        <dbReference type="ARBA" id="ARBA00022553"/>
    </source>
</evidence>
<feature type="coiled-coil region" evidence="7">
    <location>
        <begin position="196"/>
        <end position="223"/>
    </location>
</feature>
<feature type="modified residue" description="4-aspartylphosphate" evidence="6">
    <location>
        <position position="608"/>
    </location>
</feature>
<dbReference type="InterPro" id="IPR003661">
    <property type="entry name" value="HisK_dim/P_dom"/>
</dbReference>
<dbReference type="CDD" id="cd17546">
    <property type="entry name" value="REC_hyHK_CKI1_RcsC-like"/>
    <property type="match status" value="1"/>
</dbReference>
<dbReference type="SUPFAM" id="SSF47384">
    <property type="entry name" value="Homodimeric domain of signal transducing histidine kinase"/>
    <property type="match status" value="1"/>
</dbReference>
<keyword evidence="8" id="KW-1133">Transmembrane helix</keyword>
<dbReference type="EMBL" id="FQXT01000002">
    <property type="protein sequence ID" value="SHH85698.1"/>
    <property type="molecule type" value="Genomic_DNA"/>
</dbReference>
<dbReference type="OrthoDB" id="1046984at2"/>
<reference evidence="13" key="1">
    <citation type="submission" date="2016-11" db="EMBL/GenBank/DDBJ databases">
        <authorList>
            <person name="Varghese N."/>
            <person name="Submissions S."/>
        </authorList>
    </citation>
    <scope>NUCLEOTIDE SEQUENCE [LARGE SCALE GENOMIC DNA]</scope>
    <source>
        <strain evidence="13">DSM 19859</strain>
    </source>
</reference>
<dbReference type="RefSeq" id="WP_072981250.1">
    <property type="nucleotide sequence ID" value="NZ_FQXT01000002.1"/>
</dbReference>
<name>A0A1M5WE78_9FLAO</name>
<evidence type="ECO:0000259" key="9">
    <source>
        <dbReference type="PROSITE" id="PS50109"/>
    </source>
</evidence>
<evidence type="ECO:0000256" key="8">
    <source>
        <dbReference type="SAM" id="Phobius"/>
    </source>
</evidence>
<evidence type="ECO:0000313" key="14">
    <source>
        <dbReference type="Proteomes" id="UP000290037"/>
    </source>
</evidence>
<dbReference type="InterPro" id="IPR036641">
    <property type="entry name" value="HPT_dom_sf"/>
</dbReference>
<dbReference type="PANTHER" id="PTHR43047">
    <property type="entry name" value="TWO-COMPONENT HISTIDINE PROTEIN KINASE"/>
    <property type="match status" value="1"/>
</dbReference>
<dbReference type="AlphaFoldDB" id="A0A1M5WE78"/>
<dbReference type="Gene3D" id="3.40.50.2300">
    <property type="match status" value="1"/>
</dbReference>
<evidence type="ECO:0000256" key="2">
    <source>
        <dbReference type="ARBA" id="ARBA00012438"/>
    </source>
</evidence>
<evidence type="ECO:0000256" key="4">
    <source>
        <dbReference type="ARBA" id="ARBA00022679"/>
    </source>
</evidence>
<dbReference type="PRINTS" id="PR00344">
    <property type="entry name" value="BCTRLSENSOR"/>
</dbReference>
<dbReference type="SUPFAM" id="SSF52172">
    <property type="entry name" value="CheY-like"/>
    <property type="match status" value="1"/>
</dbReference>
<dbReference type="SUPFAM" id="SSF55874">
    <property type="entry name" value="ATPase domain of HSP90 chaperone/DNA topoisomerase II/histidine kinase"/>
    <property type="match status" value="1"/>
</dbReference>
<sequence length="805" mass="91325">MKNTKRSITLKVLTGYIMIGLLVVVAIYFIYPQIKTFIYPPKKEQATNQKLTFTSNALSYLYEAETIGRTAMATGSQRQFKEYQVLVDSIKIELDSLQRITDTKEQNEQLDSIKMLLSNKTSNIRAMVRLRDEQYSRNYYDEALDELVKEDIYFEDYANDPRLDSVDPYIKSVIVDFNEYIRKDTRDEDQGLKSMAETVRKTLSNIEARKKELEIDIINRENTLLANDRNINLKIRNLLSTLEREGSFSARQREAFLNSRIQEITKTLKIIGIISVVLAIGFVIMIFKDASRSQQYSKNLEQSNATAQSLLKSREQLMATITHDMRSPLNTVLGFTDLLKKTAVDAKQMRYLDTVQKSGDYILKLVNDLLDFAKLEAGKISIEKIPFNPKKLIEDVIVVSLPQPLKQGVEIRTEIPDELDAIFLSDPFRIKQILANLITNAYKFTEEGSITIALHKNGKNLRFKVIDTGCGIPKEKQQLIFKEFSQAEETTQRKYGGFGLGLSISQKLTELLNGKLQLKSIPGKGSTFTLIVPVEQTEQQEPADFEEDLSEVKFDALRRILIVDDEPVQQQLTKATLAPFNLKIDTASNGKEALQQIEKNEYDLILSDIQMPVMNGIEFIKALKANSRSQDIPVIALSGNETLKQADYKHFGFAANLRKPYKPAALIAILKGLSTAQIEEKQNIPSTATTATTSGRLYDLKQLKAFTADDDASLKNILIVFAESTAESLSQLKEHREDPEQLNQVAHKMLPMMRQLEADDVVQPLVILEKPDLEDRSAIAIQDLVQQAIEQTELLLKQLKEDQDL</sequence>
<dbReference type="InterPro" id="IPR005467">
    <property type="entry name" value="His_kinase_dom"/>
</dbReference>
<evidence type="ECO:0000256" key="5">
    <source>
        <dbReference type="ARBA" id="ARBA00022777"/>
    </source>
</evidence>